<dbReference type="Proteomes" id="UP000823896">
    <property type="component" value="Unassembled WGS sequence"/>
</dbReference>
<dbReference type="SUPFAM" id="SSF46785">
    <property type="entry name" value="Winged helix' DNA-binding domain"/>
    <property type="match status" value="1"/>
</dbReference>
<dbReference type="InterPro" id="IPR005119">
    <property type="entry name" value="LysR_subst-bd"/>
</dbReference>
<dbReference type="FunFam" id="1.10.10.10:FF:000001">
    <property type="entry name" value="LysR family transcriptional regulator"/>
    <property type="match status" value="1"/>
</dbReference>
<gene>
    <name evidence="6" type="ORF">H9702_09420</name>
</gene>
<dbReference type="InterPro" id="IPR050950">
    <property type="entry name" value="HTH-type_LysR_regulators"/>
</dbReference>
<dbReference type="PANTHER" id="PTHR30419:SF8">
    <property type="entry name" value="NITROGEN ASSIMILATION TRANSCRIPTIONAL ACTIVATOR-RELATED"/>
    <property type="match status" value="1"/>
</dbReference>
<dbReference type="GO" id="GO:0003677">
    <property type="term" value="F:DNA binding"/>
    <property type="evidence" value="ECO:0007669"/>
    <property type="project" value="UniProtKB-KW"/>
</dbReference>
<keyword evidence="3" id="KW-0238">DNA-binding</keyword>
<dbReference type="Pfam" id="PF00126">
    <property type="entry name" value="HTH_1"/>
    <property type="match status" value="1"/>
</dbReference>
<dbReference type="SUPFAM" id="SSF53850">
    <property type="entry name" value="Periplasmic binding protein-like II"/>
    <property type="match status" value="1"/>
</dbReference>
<evidence type="ECO:0000256" key="3">
    <source>
        <dbReference type="ARBA" id="ARBA00023125"/>
    </source>
</evidence>
<feature type="domain" description="HTH lysR-type" evidence="5">
    <location>
        <begin position="1"/>
        <end position="58"/>
    </location>
</feature>
<keyword evidence="4" id="KW-0804">Transcription</keyword>
<reference evidence="6" key="2">
    <citation type="submission" date="2021-04" db="EMBL/GenBank/DDBJ databases">
        <authorList>
            <person name="Gilroy R."/>
        </authorList>
    </citation>
    <scope>NUCLEOTIDE SEQUENCE</scope>
    <source>
        <strain evidence="6">CHK187-11901</strain>
    </source>
</reference>
<proteinExistence type="inferred from homology"/>
<evidence type="ECO:0000313" key="6">
    <source>
        <dbReference type="EMBL" id="HJC37329.1"/>
    </source>
</evidence>
<dbReference type="Gene3D" id="1.10.10.10">
    <property type="entry name" value="Winged helix-like DNA-binding domain superfamily/Winged helix DNA-binding domain"/>
    <property type="match status" value="1"/>
</dbReference>
<protein>
    <submittedName>
        <fullName evidence="6">LysR family transcriptional regulator</fullName>
    </submittedName>
</protein>
<dbReference type="InterPro" id="IPR036388">
    <property type="entry name" value="WH-like_DNA-bd_sf"/>
</dbReference>
<dbReference type="Pfam" id="PF03466">
    <property type="entry name" value="LysR_substrate"/>
    <property type="match status" value="1"/>
</dbReference>
<sequence length="293" mass="33145">MELRVLRYFLMTAREENITRAAERLHVTQTTLSRQLMQLEEELGVTLFHRGSHNIVLTEDGMRLKRRASEILALTERTIQEFSSTPQILQGEISIGCGETANMTFLSQQMARFRRIHPQVRFNIHSATADDVREGMESGLFDLGLLLEPADISRHSFIRLPHREQWGVIVRDDSPLADLDHVTPQDLCQVPLIMAKRDSVRSELAGWFGDHYESLEIAATFNLLLNAVNMVQNGVGAALCFRLESPYAHIRYIPLAPRLETGAVLAWKKEQITSAAVSAFLDDFRTFAASLSQ</sequence>
<comment type="caution">
    <text evidence="6">The sequence shown here is derived from an EMBL/GenBank/DDBJ whole genome shotgun (WGS) entry which is preliminary data.</text>
</comment>
<name>A0A9D2NUR1_9FIRM</name>
<evidence type="ECO:0000259" key="5">
    <source>
        <dbReference type="PROSITE" id="PS50931"/>
    </source>
</evidence>
<evidence type="ECO:0000256" key="2">
    <source>
        <dbReference type="ARBA" id="ARBA00023015"/>
    </source>
</evidence>
<dbReference type="AlphaFoldDB" id="A0A9D2NUR1"/>
<dbReference type="PANTHER" id="PTHR30419">
    <property type="entry name" value="HTH-TYPE TRANSCRIPTIONAL REGULATOR YBHD"/>
    <property type="match status" value="1"/>
</dbReference>
<dbReference type="Gene3D" id="3.40.190.290">
    <property type="match status" value="1"/>
</dbReference>
<evidence type="ECO:0000256" key="4">
    <source>
        <dbReference type="ARBA" id="ARBA00023163"/>
    </source>
</evidence>
<evidence type="ECO:0000313" key="7">
    <source>
        <dbReference type="Proteomes" id="UP000823896"/>
    </source>
</evidence>
<dbReference type="CDD" id="cd05466">
    <property type="entry name" value="PBP2_LTTR_substrate"/>
    <property type="match status" value="1"/>
</dbReference>
<evidence type="ECO:0000256" key="1">
    <source>
        <dbReference type="ARBA" id="ARBA00009437"/>
    </source>
</evidence>
<reference evidence="6" key="1">
    <citation type="journal article" date="2021" name="PeerJ">
        <title>Extensive microbial diversity within the chicken gut microbiome revealed by metagenomics and culture.</title>
        <authorList>
            <person name="Gilroy R."/>
            <person name="Ravi A."/>
            <person name="Getino M."/>
            <person name="Pursley I."/>
            <person name="Horton D.L."/>
            <person name="Alikhan N.F."/>
            <person name="Baker D."/>
            <person name="Gharbi K."/>
            <person name="Hall N."/>
            <person name="Watson M."/>
            <person name="Adriaenssens E.M."/>
            <person name="Foster-Nyarko E."/>
            <person name="Jarju S."/>
            <person name="Secka A."/>
            <person name="Antonio M."/>
            <person name="Oren A."/>
            <person name="Chaudhuri R.R."/>
            <person name="La Ragione R."/>
            <person name="Hildebrand F."/>
            <person name="Pallen M.J."/>
        </authorList>
    </citation>
    <scope>NUCLEOTIDE SEQUENCE</scope>
    <source>
        <strain evidence="6">CHK187-11901</strain>
    </source>
</reference>
<dbReference type="PRINTS" id="PR00039">
    <property type="entry name" value="HTHLYSR"/>
</dbReference>
<accession>A0A9D2NUR1</accession>
<keyword evidence="2" id="KW-0805">Transcription regulation</keyword>
<dbReference type="InterPro" id="IPR000847">
    <property type="entry name" value="LysR_HTH_N"/>
</dbReference>
<dbReference type="GO" id="GO:0005829">
    <property type="term" value="C:cytosol"/>
    <property type="evidence" value="ECO:0007669"/>
    <property type="project" value="TreeGrafter"/>
</dbReference>
<dbReference type="GO" id="GO:0003700">
    <property type="term" value="F:DNA-binding transcription factor activity"/>
    <property type="evidence" value="ECO:0007669"/>
    <property type="project" value="InterPro"/>
</dbReference>
<organism evidence="6 7">
    <name type="scientific">Candidatus Merdibacter merdavium</name>
    <dbReference type="NCBI Taxonomy" id="2838692"/>
    <lineage>
        <taxon>Bacteria</taxon>
        <taxon>Bacillati</taxon>
        <taxon>Bacillota</taxon>
        <taxon>Erysipelotrichia</taxon>
        <taxon>Erysipelotrichales</taxon>
        <taxon>Erysipelotrichaceae</taxon>
        <taxon>Merdibacter</taxon>
    </lineage>
</organism>
<dbReference type="EMBL" id="DWWM01000057">
    <property type="protein sequence ID" value="HJC37329.1"/>
    <property type="molecule type" value="Genomic_DNA"/>
</dbReference>
<dbReference type="InterPro" id="IPR036390">
    <property type="entry name" value="WH_DNA-bd_sf"/>
</dbReference>
<comment type="similarity">
    <text evidence="1">Belongs to the LysR transcriptional regulatory family.</text>
</comment>
<dbReference type="PROSITE" id="PS50931">
    <property type="entry name" value="HTH_LYSR"/>
    <property type="match status" value="1"/>
</dbReference>